<evidence type="ECO:0000313" key="1">
    <source>
        <dbReference type="EMBL" id="GIY82576.1"/>
    </source>
</evidence>
<sequence length="129" mass="14042">MLSVSLNSVQNRHRAGAVPSMGSPCAPRYQQTAIPPPMALLMLQAEDGSLTESNPVHCGTAMISALMTSSAGYKKHLLQPLSRHLLSTILLLLLLETRLRGLGHGAADQPLLLQHCLDPLQVRFTNFFF</sequence>
<dbReference type="AlphaFoldDB" id="A0AAV4WKW1"/>
<name>A0AAV4WKW1_9ARAC</name>
<dbReference type="Proteomes" id="UP001054837">
    <property type="component" value="Unassembled WGS sequence"/>
</dbReference>
<reference evidence="1 2" key="1">
    <citation type="submission" date="2021-06" db="EMBL/GenBank/DDBJ databases">
        <title>Caerostris darwini draft genome.</title>
        <authorList>
            <person name="Kono N."/>
            <person name="Arakawa K."/>
        </authorList>
    </citation>
    <scope>NUCLEOTIDE SEQUENCE [LARGE SCALE GENOMIC DNA]</scope>
</reference>
<protein>
    <submittedName>
        <fullName evidence="1">Uncharacterized protein</fullName>
    </submittedName>
</protein>
<keyword evidence="2" id="KW-1185">Reference proteome</keyword>
<dbReference type="EMBL" id="BPLQ01014725">
    <property type="protein sequence ID" value="GIY82576.1"/>
    <property type="molecule type" value="Genomic_DNA"/>
</dbReference>
<accession>A0AAV4WKW1</accession>
<gene>
    <name evidence="1" type="ORF">CDAR_488571</name>
</gene>
<organism evidence="1 2">
    <name type="scientific">Caerostris darwini</name>
    <dbReference type="NCBI Taxonomy" id="1538125"/>
    <lineage>
        <taxon>Eukaryota</taxon>
        <taxon>Metazoa</taxon>
        <taxon>Ecdysozoa</taxon>
        <taxon>Arthropoda</taxon>
        <taxon>Chelicerata</taxon>
        <taxon>Arachnida</taxon>
        <taxon>Araneae</taxon>
        <taxon>Araneomorphae</taxon>
        <taxon>Entelegynae</taxon>
        <taxon>Araneoidea</taxon>
        <taxon>Araneidae</taxon>
        <taxon>Caerostris</taxon>
    </lineage>
</organism>
<comment type="caution">
    <text evidence="1">The sequence shown here is derived from an EMBL/GenBank/DDBJ whole genome shotgun (WGS) entry which is preliminary data.</text>
</comment>
<proteinExistence type="predicted"/>
<evidence type="ECO:0000313" key="2">
    <source>
        <dbReference type="Proteomes" id="UP001054837"/>
    </source>
</evidence>